<feature type="domain" description="Neurotransmitter-gated ion-channel transmembrane" evidence="7">
    <location>
        <begin position="177"/>
        <end position="275"/>
    </location>
</feature>
<organism evidence="8 9">
    <name type="scientific">Mizuhopecten yessoensis</name>
    <name type="common">Japanese scallop</name>
    <name type="synonym">Patinopecten yessoensis</name>
    <dbReference type="NCBI Taxonomy" id="6573"/>
    <lineage>
        <taxon>Eukaryota</taxon>
        <taxon>Metazoa</taxon>
        <taxon>Spiralia</taxon>
        <taxon>Lophotrochozoa</taxon>
        <taxon>Mollusca</taxon>
        <taxon>Bivalvia</taxon>
        <taxon>Autobranchia</taxon>
        <taxon>Pteriomorphia</taxon>
        <taxon>Pectinida</taxon>
        <taxon>Pectinoidea</taxon>
        <taxon>Pectinidae</taxon>
        <taxon>Mizuhopecten</taxon>
    </lineage>
</organism>
<evidence type="ECO:0000313" key="8">
    <source>
        <dbReference type="EMBL" id="OWF44872.1"/>
    </source>
</evidence>
<dbReference type="Pfam" id="PF02931">
    <property type="entry name" value="Neur_chan_LBD"/>
    <property type="match status" value="2"/>
</dbReference>
<dbReference type="PRINTS" id="PR00252">
    <property type="entry name" value="NRIONCHANNEL"/>
</dbReference>
<reference evidence="8 9" key="1">
    <citation type="journal article" date="2017" name="Nat. Ecol. Evol.">
        <title>Scallop genome provides insights into evolution of bilaterian karyotype and development.</title>
        <authorList>
            <person name="Wang S."/>
            <person name="Zhang J."/>
            <person name="Jiao W."/>
            <person name="Li J."/>
            <person name="Xun X."/>
            <person name="Sun Y."/>
            <person name="Guo X."/>
            <person name="Huan P."/>
            <person name="Dong B."/>
            <person name="Zhang L."/>
            <person name="Hu X."/>
            <person name="Sun X."/>
            <person name="Wang J."/>
            <person name="Zhao C."/>
            <person name="Wang Y."/>
            <person name="Wang D."/>
            <person name="Huang X."/>
            <person name="Wang R."/>
            <person name="Lv J."/>
            <person name="Li Y."/>
            <person name="Zhang Z."/>
            <person name="Liu B."/>
            <person name="Lu W."/>
            <person name="Hui Y."/>
            <person name="Liang J."/>
            <person name="Zhou Z."/>
            <person name="Hou R."/>
            <person name="Li X."/>
            <person name="Liu Y."/>
            <person name="Li H."/>
            <person name="Ning X."/>
            <person name="Lin Y."/>
            <person name="Zhao L."/>
            <person name="Xing Q."/>
            <person name="Dou J."/>
            <person name="Li Y."/>
            <person name="Mao J."/>
            <person name="Guo H."/>
            <person name="Dou H."/>
            <person name="Li T."/>
            <person name="Mu C."/>
            <person name="Jiang W."/>
            <person name="Fu Q."/>
            <person name="Fu X."/>
            <person name="Miao Y."/>
            <person name="Liu J."/>
            <person name="Yu Q."/>
            <person name="Li R."/>
            <person name="Liao H."/>
            <person name="Li X."/>
            <person name="Kong Y."/>
            <person name="Jiang Z."/>
            <person name="Chourrout D."/>
            <person name="Li R."/>
            <person name="Bao Z."/>
        </authorList>
    </citation>
    <scope>NUCLEOTIDE SEQUENCE [LARGE SCALE GENOMIC DNA]</scope>
    <source>
        <strain evidence="8 9">PY_sf001</strain>
    </source>
</reference>
<feature type="domain" description="Neurotransmitter-gated ion-channel transmembrane" evidence="7">
    <location>
        <begin position="586"/>
        <end position="692"/>
    </location>
</feature>
<dbReference type="CDD" id="cd18989">
    <property type="entry name" value="LGIC_ECD_cation"/>
    <property type="match status" value="2"/>
</dbReference>
<accession>A0A210Q7Z9</accession>
<dbReference type="CDD" id="cd19051">
    <property type="entry name" value="LGIC_TM_cation"/>
    <property type="match status" value="2"/>
</dbReference>
<feature type="transmembrane region" description="Helical" evidence="5">
    <location>
        <begin position="232"/>
        <end position="257"/>
    </location>
</feature>
<dbReference type="InterPro" id="IPR006202">
    <property type="entry name" value="Neur_chan_lig-bd"/>
</dbReference>
<feature type="transmembrane region" description="Helical" evidence="5">
    <location>
        <begin position="171"/>
        <end position="190"/>
    </location>
</feature>
<feature type="domain" description="Neurotransmitter-gated ion-channel ligand-binding" evidence="6">
    <location>
        <begin position="2"/>
        <end position="170"/>
    </location>
</feature>
<dbReference type="GO" id="GO:0004888">
    <property type="term" value="F:transmembrane signaling receptor activity"/>
    <property type="evidence" value="ECO:0007669"/>
    <property type="project" value="InterPro"/>
</dbReference>
<feature type="transmembrane region" description="Helical" evidence="5">
    <location>
        <begin position="762"/>
        <end position="782"/>
    </location>
</feature>
<dbReference type="GO" id="GO:0005230">
    <property type="term" value="F:extracellular ligand-gated monoatomic ion channel activity"/>
    <property type="evidence" value="ECO:0007669"/>
    <property type="project" value="InterPro"/>
</dbReference>
<dbReference type="FunFam" id="2.70.170.10:FF:000028">
    <property type="entry name" value="AcetylCholine Receptor"/>
    <property type="match status" value="1"/>
</dbReference>
<feature type="transmembrane region" description="Helical" evidence="5">
    <location>
        <begin position="580"/>
        <end position="599"/>
    </location>
</feature>
<dbReference type="InterPro" id="IPR036734">
    <property type="entry name" value="Neur_chan_lig-bd_sf"/>
</dbReference>
<keyword evidence="9" id="KW-1185">Reference proteome</keyword>
<dbReference type="SUPFAM" id="SSF63712">
    <property type="entry name" value="Nicotinic receptor ligand binding domain-like"/>
    <property type="match status" value="2"/>
</dbReference>
<dbReference type="PANTHER" id="PTHR18945">
    <property type="entry name" value="NEUROTRANSMITTER GATED ION CHANNEL"/>
    <property type="match status" value="1"/>
</dbReference>
<evidence type="ECO:0000256" key="2">
    <source>
        <dbReference type="ARBA" id="ARBA00022692"/>
    </source>
</evidence>
<dbReference type="InterPro" id="IPR036719">
    <property type="entry name" value="Neuro-gated_channel_TM_sf"/>
</dbReference>
<comment type="caution">
    <text evidence="8">The sequence shown here is derived from an EMBL/GenBank/DDBJ whole genome shotgun (WGS) entry which is preliminary data.</text>
</comment>
<name>A0A210Q7Z9_MIZYE</name>
<evidence type="ECO:0000313" key="9">
    <source>
        <dbReference type="Proteomes" id="UP000242188"/>
    </source>
</evidence>
<feature type="transmembrane region" description="Helical" evidence="5">
    <location>
        <begin position="611"/>
        <end position="627"/>
    </location>
</feature>
<feature type="transmembrane region" description="Helical" evidence="5">
    <location>
        <begin position="202"/>
        <end position="220"/>
    </location>
</feature>
<proteinExistence type="predicted"/>
<dbReference type="InterPro" id="IPR006029">
    <property type="entry name" value="Neurotrans-gated_channel_TM"/>
</dbReference>
<evidence type="ECO:0000256" key="5">
    <source>
        <dbReference type="SAM" id="Phobius"/>
    </source>
</evidence>
<evidence type="ECO:0000259" key="6">
    <source>
        <dbReference type="Pfam" id="PF02931"/>
    </source>
</evidence>
<dbReference type="GO" id="GO:0016020">
    <property type="term" value="C:membrane"/>
    <property type="evidence" value="ECO:0007669"/>
    <property type="project" value="UniProtKB-SubCell"/>
</dbReference>
<dbReference type="EMBL" id="NEDP02004656">
    <property type="protein sequence ID" value="OWF44872.1"/>
    <property type="molecule type" value="Genomic_DNA"/>
</dbReference>
<dbReference type="InterPro" id="IPR038050">
    <property type="entry name" value="Neuro_actylchol_rec"/>
</dbReference>
<dbReference type="OrthoDB" id="6135924at2759"/>
<keyword evidence="3 5" id="KW-1133">Transmembrane helix</keyword>
<sequence>MNIKDQTLSLSGYFNLIWRDDRLDWSSMTDFTNVRNLFATQQELWRPTLVVDNSITDLSVISNNDIPMRILKRGLVYWRPADVYVVACESDITYYPMDMQSCVISLSSWAYTNYEVSLRMSPREVVTDFYTKNGEWEMISCSGDKTEALKSRGGTTYSNLKFTINLRRRPLFHILNTLFPVVLMAFLSAMVFKLPADSGEKIGFSLTVLLAYTVYLTLISENIPSTSVTVSYLSIYLSITMSLGTLAVLCTILVLNMHYREAEGQPIPAFARSFTICLMRLTCSGGCCRFLCNCKKNRRVSPEKNLIINVVGLEHLTKRISEKKTVEENEGCVCEHDKEVLTWIHLAKVLDSFFFIVFIVVNGFRPPDIPYSKELETQLRTELFRNYSVLQRPEEKVMINVSLSILTINDMSIKDQTLSMTGYLSLKWKDERLAWDELSDYDPINFLFSTETYVWRPSLLIDNAVHGISIISDVHTPMRIRNIGAIHWSPADIYTVSCESDIMYYPLDIQTCSVSLTSWAYTSNEIDLVFDTEPVDLDTYTANGEWELIATSGSSSGSRSKGDNSFSNVKFSIKLRRRPLFHVLNTLFPVALMAVLSAMVFKLPVESGEKIGFALTVLLAYAVYLTLISDNIPSTSVSVCFLSIYLSLILTYGTLSVLCTIMVINVHSRPDEEYIPNWLRRVTISVFMPMGFWKGSCSPSGCCKKKVEPKQTKTINVVSVSKIKVDVNEKSMSVVEDYDSASLESNDHQLSWQIVSQVLDAMFFNVFMWVIVLTSIVFFGILSNEFANI</sequence>
<dbReference type="Gene3D" id="2.70.170.10">
    <property type="entry name" value="Neurotransmitter-gated ion-channel ligand-binding domain"/>
    <property type="match status" value="2"/>
</dbReference>
<evidence type="ECO:0000256" key="3">
    <source>
        <dbReference type="ARBA" id="ARBA00022989"/>
    </source>
</evidence>
<gene>
    <name evidence="8" type="ORF">KP79_PYT10036</name>
</gene>
<comment type="subcellular location">
    <subcellularLocation>
        <location evidence="1">Membrane</location>
        <topology evidence="1">Multi-pass membrane protein</topology>
    </subcellularLocation>
</comment>
<keyword evidence="4 5" id="KW-0472">Membrane</keyword>
<feature type="transmembrane region" description="Helical" evidence="5">
    <location>
        <begin position="269"/>
        <end position="292"/>
    </location>
</feature>
<evidence type="ECO:0000259" key="7">
    <source>
        <dbReference type="Pfam" id="PF02932"/>
    </source>
</evidence>
<keyword evidence="2 5" id="KW-0812">Transmembrane</keyword>
<evidence type="ECO:0000256" key="1">
    <source>
        <dbReference type="ARBA" id="ARBA00004141"/>
    </source>
</evidence>
<feature type="transmembrane region" description="Helical" evidence="5">
    <location>
        <begin position="639"/>
        <end position="664"/>
    </location>
</feature>
<feature type="domain" description="Neurotransmitter-gated ion-channel ligand-binding" evidence="6">
    <location>
        <begin position="376"/>
        <end position="579"/>
    </location>
</feature>
<dbReference type="Proteomes" id="UP000242188">
    <property type="component" value="Unassembled WGS sequence"/>
</dbReference>
<dbReference type="Pfam" id="PF02932">
    <property type="entry name" value="Neur_chan_memb"/>
    <property type="match status" value="2"/>
</dbReference>
<dbReference type="Gene3D" id="1.20.58.390">
    <property type="entry name" value="Neurotransmitter-gated ion-channel transmembrane domain"/>
    <property type="match status" value="2"/>
</dbReference>
<evidence type="ECO:0000256" key="4">
    <source>
        <dbReference type="ARBA" id="ARBA00023136"/>
    </source>
</evidence>
<dbReference type="SUPFAM" id="SSF90112">
    <property type="entry name" value="Neurotransmitter-gated ion-channel transmembrane pore"/>
    <property type="match status" value="2"/>
</dbReference>
<dbReference type="AlphaFoldDB" id="A0A210Q7Z9"/>
<keyword evidence="8" id="KW-0675">Receptor</keyword>
<protein>
    <submittedName>
        <fullName evidence="8">Neuronal acetylcholine receptor subunit beta-3</fullName>
    </submittedName>
</protein>
<dbReference type="InterPro" id="IPR006201">
    <property type="entry name" value="Neur_channel"/>
</dbReference>